<comment type="caution">
    <text evidence="1">The sequence shown here is derived from an EMBL/GenBank/DDBJ whole genome shotgun (WGS) entry which is preliminary data.</text>
</comment>
<reference evidence="1 2" key="1">
    <citation type="submission" date="2011-08" db="EMBL/GenBank/DDBJ databases">
        <authorList>
            <person name="Lin Y."/>
            <person name="Hao X."/>
            <person name="Johnstone L."/>
            <person name="Miller S.J."/>
            <person name="Wei G."/>
            <person name="Rensing C."/>
        </authorList>
    </citation>
    <scope>NUCLEOTIDE SEQUENCE [LARGE SCALE GENOMIC DNA]</scope>
    <source>
        <strain evidence="1 2">K42</strain>
    </source>
</reference>
<dbReference type="PATRIC" id="fig|700597.3.peg.1195"/>
<organism evidence="1 2">
    <name type="scientific">Streptomyces zinciresistens K42</name>
    <dbReference type="NCBI Taxonomy" id="700597"/>
    <lineage>
        <taxon>Bacteria</taxon>
        <taxon>Bacillati</taxon>
        <taxon>Actinomycetota</taxon>
        <taxon>Actinomycetes</taxon>
        <taxon>Kitasatosporales</taxon>
        <taxon>Streptomycetaceae</taxon>
        <taxon>Streptomyces</taxon>
    </lineage>
</organism>
<dbReference type="Proteomes" id="UP000004217">
    <property type="component" value="Unassembled WGS sequence"/>
</dbReference>
<sequence length="122" mass="13622">MRDWFALPFARCGDRTAFAGFRVPLRSFPAGVPGFGAPALKGLAGDALRGHRAGWWPPWSPYRFSDHPPRPGLWAVEPHLGFRGTGAKFEEIRVVTGSADPEESAFRPDDDLPHVRRWAEEK</sequence>
<proteinExistence type="predicted"/>
<evidence type="ECO:0000313" key="1">
    <source>
        <dbReference type="EMBL" id="EGX60690.1"/>
    </source>
</evidence>
<gene>
    <name evidence="1" type="ORF">SZN_06174</name>
</gene>
<evidence type="ECO:0000313" key="2">
    <source>
        <dbReference type="Proteomes" id="UP000004217"/>
    </source>
</evidence>
<dbReference type="EMBL" id="AGBF01000011">
    <property type="protein sequence ID" value="EGX60690.1"/>
    <property type="molecule type" value="Genomic_DNA"/>
</dbReference>
<accession>G2G6X7</accession>
<dbReference type="AlphaFoldDB" id="G2G6X7"/>
<protein>
    <submittedName>
        <fullName evidence="1">Uncharacterized protein</fullName>
    </submittedName>
</protein>
<keyword evidence="2" id="KW-1185">Reference proteome</keyword>
<name>G2G6X7_9ACTN</name>